<reference evidence="2" key="2">
    <citation type="submission" date="2021-11" db="EMBL/GenBank/DDBJ databases">
        <authorList>
            <consortium name="Genoscope - CEA"/>
            <person name="William W."/>
        </authorList>
    </citation>
    <scope>NUCLEOTIDE SEQUENCE</scope>
</reference>
<reference evidence="1" key="1">
    <citation type="submission" date="2021-01" db="EMBL/GenBank/DDBJ databases">
        <authorList>
            <person name="Corre E."/>
            <person name="Pelletier E."/>
            <person name="Niang G."/>
            <person name="Scheremetjew M."/>
            <person name="Finn R."/>
            <person name="Kale V."/>
            <person name="Holt S."/>
            <person name="Cochrane G."/>
            <person name="Meng A."/>
            <person name="Brown T."/>
            <person name="Cohen L."/>
        </authorList>
    </citation>
    <scope>NUCLEOTIDE SEQUENCE</scope>
    <source>
        <strain evidence="1">CCMP1756</strain>
    </source>
</reference>
<gene>
    <name evidence="1" type="ORF">PCAL00307_LOCUS16807</name>
    <name evidence="2" type="ORF">PECAL_2P03240</name>
</gene>
<organism evidence="1">
    <name type="scientific">Pelagomonas calceolata</name>
    <dbReference type="NCBI Taxonomy" id="35677"/>
    <lineage>
        <taxon>Eukaryota</taxon>
        <taxon>Sar</taxon>
        <taxon>Stramenopiles</taxon>
        <taxon>Ochrophyta</taxon>
        <taxon>Pelagophyceae</taxon>
        <taxon>Pelagomonadales</taxon>
        <taxon>Pelagomonadaceae</taxon>
        <taxon>Pelagomonas</taxon>
    </lineage>
</organism>
<protein>
    <submittedName>
        <fullName evidence="1">Uncharacterized protein</fullName>
    </submittedName>
</protein>
<dbReference type="OrthoDB" id="47021at2759"/>
<dbReference type="Proteomes" id="UP000789595">
    <property type="component" value="Unassembled WGS sequence"/>
</dbReference>
<dbReference type="InterPro" id="IPR009080">
    <property type="entry name" value="tRNAsynth_Ia_anticodon-bd"/>
</dbReference>
<keyword evidence="3" id="KW-1185">Reference proteome</keyword>
<name>A0A7S4EB09_9STRA</name>
<evidence type="ECO:0000313" key="3">
    <source>
        <dbReference type="Proteomes" id="UP000789595"/>
    </source>
</evidence>
<sequence>MLRALVLTKLAMHANTLTPSTRRRRLQTRRPLVTEAVDLDACLSSDDALEPLYASTPEHGYARCPDCTAPVDVVSVDALLSARAFHRECRNYAEADLLLEQLRAVCGVVVDDEKMSWRYSDHAEKPAEAAEASLPAFDGDSAALDAALVNAVEAILRRRAAAQLAKDYVVADALRDELRAEYNVAVHDRDGRWRLLEPTKRRLV</sequence>
<evidence type="ECO:0000313" key="2">
    <source>
        <dbReference type="EMBL" id="CAH0367310.1"/>
    </source>
</evidence>
<proteinExistence type="predicted"/>
<evidence type="ECO:0000313" key="1">
    <source>
        <dbReference type="EMBL" id="CAE0701371.1"/>
    </source>
</evidence>
<dbReference type="SUPFAM" id="SSF47323">
    <property type="entry name" value="Anticodon-binding domain of a subclass of class I aminoacyl-tRNA synthetases"/>
    <property type="match status" value="1"/>
</dbReference>
<dbReference type="AlphaFoldDB" id="A0A7S4EB09"/>
<accession>A0A7S4EB09</accession>
<dbReference type="EMBL" id="HBIW01019536">
    <property type="protein sequence ID" value="CAE0701371.1"/>
    <property type="molecule type" value="Transcribed_RNA"/>
</dbReference>
<dbReference type="GO" id="GO:0006418">
    <property type="term" value="P:tRNA aminoacylation for protein translation"/>
    <property type="evidence" value="ECO:0007669"/>
    <property type="project" value="InterPro"/>
</dbReference>
<dbReference type="Gene3D" id="1.20.120.1910">
    <property type="entry name" value="Cysteine-tRNA ligase, C-terminal anti-codon recognition domain"/>
    <property type="match status" value="1"/>
</dbReference>
<dbReference type="EMBL" id="CAKKNE010000002">
    <property type="protein sequence ID" value="CAH0367310.1"/>
    <property type="molecule type" value="Genomic_DNA"/>
</dbReference>
<dbReference type="GO" id="GO:0005524">
    <property type="term" value="F:ATP binding"/>
    <property type="evidence" value="ECO:0007669"/>
    <property type="project" value="InterPro"/>
</dbReference>
<dbReference type="GO" id="GO:0004812">
    <property type="term" value="F:aminoacyl-tRNA ligase activity"/>
    <property type="evidence" value="ECO:0007669"/>
    <property type="project" value="InterPro"/>
</dbReference>